<name>A0A914GZU2_GLORO</name>
<evidence type="ECO:0000313" key="1">
    <source>
        <dbReference type="Proteomes" id="UP000887572"/>
    </source>
</evidence>
<dbReference type="WBParaSite" id="Gr19_v10_g11919.t1">
    <property type="protein sequence ID" value="Gr19_v10_g11919.t1"/>
    <property type="gene ID" value="Gr19_v10_g11919"/>
</dbReference>
<keyword evidence="1" id="KW-1185">Reference proteome</keyword>
<dbReference type="AlphaFoldDB" id="A0A914GZU2"/>
<protein>
    <submittedName>
        <fullName evidence="2">C2H2-type domain-containing protein</fullName>
    </submittedName>
</protein>
<accession>A0A914GZU2</accession>
<dbReference type="Proteomes" id="UP000887572">
    <property type="component" value="Unplaced"/>
</dbReference>
<organism evidence="1 2">
    <name type="scientific">Globodera rostochiensis</name>
    <name type="common">Golden nematode worm</name>
    <name type="synonym">Heterodera rostochiensis</name>
    <dbReference type="NCBI Taxonomy" id="31243"/>
    <lineage>
        <taxon>Eukaryota</taxon>
        <taxon>Metazoa</taxon>
        <taxon>Ecdysozoa</taxon>
        <taxon>Nematoda</taxon>
        <taxon>Chromadorea</taxon>
        <taxon>Rhabditida</taxon>
        <taxon>Tylenchina</taxon>
        <taxon>Tylenchomorpha</taxon>
        <taxon>Tylenchoidea</taxon>
        <taxon>Heteroderidae</taxon>
        <taxon>Heteroderinae</taxon>
        <taxon>Globodera</taxon>
    </lineage>
</organism>
<proteinExistence type="predicted"/>
<sequence>MCPKCPTGYTTIRARFKSAHSSKHKNRRLSGEFQVVEAAKGRRGDPVLHAGANSLFYGEKLLTAANPTSRRDNELFWAPGGRKLLTRKSKSG</sequence>
<evidence type="ECO:0000313" key="2">
    <source>
        <dbReference type="WBParaSite" id="Gr19_v10_g11919.t1"/>
    </source>
</evidence>
<reference evidence="2" key="1">
    <citation type="submission" date="2022-11" db="UniProtKB">
        <authorList>
            <consortium name="WormBaseParasite"/>
        </authorList>
    </citation>
    <scope>IDENTIFICATION</scope>
</reference>